<dbReference type="Gene3D" id="3.40.630.30">
    <property type="match status" value="1"/>
</dbReference>
<protein>
    <recommendedName>
        <fullName evidence="1">N-acetyltransferase domain-containing protein</fullName>
    </recommendedName>
</protein>
<name>A0A233RHW1_9GAMM</name>
<dbReference type="PROSITE" id="PS51186">
    <property type="entry name" value="GNAT"/>
    <property type="match status" value="1"/>
</dbReference>
<evidence type="ECO:0000313" key="2">
    <source>
        <dbReference type="EMBL" id="OXY82980.1"/>
    </source>
</evidence>
<dbReference type="InterPro" id="IPR000182">
    <property type="entry name" value="GNAT_dom"/>
</dbReference>
<evidence type="ECO:0000259" key="1">
    <source>
        <dbReference type="PROSITE" id="PS51186"/>
    </source>
</evidence>
<dbReference type="EMBL" id="NBIM01000001">
    <property type="protein sequence ID" value="OXY82980.1"/>
    <property type="molecule type" value="Genomic_DNA"/>
</dbReference>
<comment type="caution">
    <text evidence="2">The sequence shown here is derived from an EMBL/GenBank/DDBJ whole genome shotgun (WGS) entry which is preliminary data.</text>
</comment>
<accession>A0A233RHW1</accession>
<reference evidence="2 3" key="1">
    <citation type="submission" date="2017-08" db="EMBL/GenBank/DDBJ databases">
        <title>A Genome Sequence of Oceanimonas doudoroffii ATCC 27123T.</title>
        <authorList>
            <person name="Brennan M.A."/>
            <person name="Maclea K.S."/>
            <person name="Mcclelland W.D."/>
            <person name="Trachtenberg A.M."/>
        </authorList>
    </citation>
    <scope>NUCLEOTIDE SEQUENCE [LARGE SCALE GENOMIC DNA]</scope>
    <source>
        <strain evidence="2 3">ATCC 27123</strain>
    </source>
</reference>
<feature type="domain" description="N-acetyltransferase" evidence="1">
    <location>
        <begin position="12"/>
        <end position="169"/>
    </location>
</feature>
<dbReference type="AlphaFoldDB" id="A0A233RHW1"/>
<evidence type="ECO:0000313" key="3">
    <source>
        <dbReference type="Proteomes" id="UP000242757"/>
    </source>
</evidence>
<dbReference type="SUPFAM" id="SSF55729">
    <property type="entry name" value="Acyl-CoA N-acyltransferases (Nat)"/>
    <property type="match status" value="1"/>
</dbReference>
<dbReference type="OrthoDB" id="9805924at2"/>
<gene>
    <name evidence="2" type="ORF">B6S08_05620</name>
</gene>
<dbReference type="RefSeq" id="WP_094199757.1">
    <property type="nucleotide sequence ID" value="NZ_NBIM01000001.1"/>
</dbReference>
<keyword evidence="3" id="KW-1185">Reference proteome</keyword>
<organism evidence="2 3">
    <name type="scientific">Oceanimonas doudoroffii</name>
    <dbReference type="NCBI Taxonomy" id="84158"/>
    <lineage>
        <taxon>Bacteria</taxon>
        <taxon>Pseudomonadati</taxon>
        <taxon>Pseudomonadota</taxon>
        <taxon>Gammaproteobacteria</taxon>
        <taxon>Aeromonadales</taxon>
        <taxon>Aeromonadaceae</taxon>
        <taxon>Oceanimonas</taxon>
    </lineage>
</organism>
<sequence length="186" mass="20641">MIAGNVQLPHGITARPARPADKAFLTTLHKDSRPELTQLNAEQDFIEMTLKLQLKAQTQGYGGQFPNAIYLILEKNGSRIGKLTLDIGPVELRIIDLAFIPKARDKGFGPAIILWVMKAAAQTRKPLVAPTRRDLTGLMTFLRRYGFVEEEQLSDSVYARMIWFPNQAEMHGGADIRPRTAGGGTL</sequence>
<dbReference type="GO" id="GO:0016747">
    <property type="term" value="F:acyltransferase activity, transferring groups other than amino-acyl groups"/>
    <property type="evidence" value="ECO:0007669"/>
    <property type="project" value="InterPro"/>
</dbReference>
<dbReference type="Proteomes" id="UP000242757">
    <property type="component" value="Unassembled WGS sequence"/>
</dbReference>
<dbReference type="InterPro" id="IPR016181">
    <property type="entry name" value="Acyl_CoA_acyltransferase"/>
</dbReference>
<proteinExistence type="predicted"/>